<name>A0A067QZF6_ZOONE</name>
<dbReference type="OrthoDB" id="6415470at2759"/>
<reference evidence="1 2" key="1">
    <citation type="journal article" date="2014" name="Nat. Commun.">
        <title>Molecular traces of alternative social organization in a termite genome.</title>
        <authorList>
            <person name="Terrapon N."/>
            <person name="Li C."/>
            <person name="Robertson H.M."/>
            <person name="Ji L."/>
            <person name="Meng X."/>
            <person name="Booth W."/>
            <person name="Chen Z."/>
            <person name="Childers C.P."/>
            <person name="Glastad K.M."/>
            <person name="Gokhale K."/>
            <person name="Gowin J."/>
            <person name="Gronenberg W."/>
            <person name="Hermansen R.A."/>
            <person name="Hu H."/>
            <person name="Hunt B.G."/>
            <person name="Huylmans A.K."/>
            <person name="Khalil S.M."/>
            <person name="Mitchell R.D."/>
            <person name="Munoz-Torres M.C."/>
            <person name="Mustard J.A."/>
            <person name="Pan H."/>
            <person name="Reese J.T."/>
            <person name="Scharf M.E."/>
            <person name="Sun F."/>
            <person name="Vogel H."/>
            <person name="Xiao J."/>
            <person name="Yang W."/>
            <person name="Yang Z."/>
            <person name="Yang Z."/>
            <person name="Zhou J."/>
            <person name="Zhu J."/>
            <person name="Brent C.S."/>
            <person name="Elsik C.G."/>
            <person name="Goodisman M.A."/>
            <person name="Liberles D.A."/>
            <person name="Roe R.M."/>
            <person name="Vargo E.L."/>
            <person name="Vilcinskas A."/>
            <person name="Wang J."/>
            <person name="Bornberg-Bauer E."/>
            <person name="Korb J."/>
            <person name="Zhang G."/>
            <person name="Liebig J."/>
        </authorList>
    </citation>
    <scope>NUCLEOTIDE SEQUENCE [LARGE SCALE GENOMIC DNA]</scope>
    <source>
        <tissue evidence="1">Whole organism</tissue>
    </source>
</reference>
<dbReference type="InterPro" id="IPR010487">
    <property type="entry name" value="NGRN/Rrg9"/>
</dbReference>
<dbReference type="PANTHER" id="PTHR13475">
    <property type="entry name" value="NEUGRIN"/>
    <property type="match status" value="1"/>
</dbReference>
<accession>A0A067QZF6</accession>
<dbReference type="FunCoup" id="A0A067QZF6">
    <property type="interactions" value="370"/>
</dbReference>
<dbReference type="AlphaFoldDB" id="A0A067QZF6"/>
<proteinExistence type="predicted"/>
<dbReference type="InParanoid" id="A0A067QZF6"/>
<dbReference type="GO" id="GO:0005634">
    <property type="term" value="C:nucleus"/>
    <property type="evidence" value="ECO:0007669"/>
    <property type="project" value="TreeGrafter"/>
</dbReference>
<dbReference type="Pfam" id="PF06413">
    <property type="entry name" value="Neugrin"/>
    <property type="match status" value="1"/>
</dbReference>
<organism evidence="1 2">
    <name type="scientific">Zootermopsis nevadensis</name>
    <name type="common">Dampwood termite</name>
    <dbReference type="NCBI Taxonomy" id="136037"/>
    <lineage>
        <taxon>Eukaryota</taxon>
        <taxon>Metazoa</taxon>
        <taxon>Ecdysozoa</taxon>
        <taxon>Arthropoda</taxon>
        <taxon>Hexapoda</taxon>
        <taxon>Insecta</taxon>
        <taxon>Pterygota</taxon>
        <taxon>Neoptera</taxon>
        <taxon>Polyneoptera</taxon>
        <taxon>Dictyoptera</taxon>
        <taxon>Blattodea</taxon>
        <taxon>Blattoidea</taxon>
        <taxon>Termitoidae</taxon>
        <taxon>Termopsidae</taxon>
        <taxon>Zootermopsis</taxon>
    </lineage>
</organism>
<dbReference type="PANTHER" id="PTHR13475:SF3">
    <property type="entry name" value="NEUGRIN"/>
    <property type="match status" value="1"/>
</dbReference>
<keyword evidence="2" id="KW-1185">Reference proteome</keyword>
<evidence type="ECO:0000313" key="2">
    <source>
        <dbReference type="Proteomes" id="UP000027135"/>
    </source>
</evidence>
<evidence type="ECO:0000313" key="1">
    <source>
        <dbReference type="EMBL" id="KDR10494.1"/>
    </source>
</evidence>
<gene>
    <name evidence="1" type="ORF">L798_15484</name>
</gene>
<protein>
    <submittedName>
        <fullName evidence="1">Neugrin</fullName>
    </submittedName>
</protein>
<dbReference type="OMA" id="FMDVQKT"/>
<dbReference type="Proteomes" id="UP000027135">
    <property type="component" value="Unassembled WGS sequence"/>
</dbReference>
<dbReference type="EMBL" id="KK853156">
    <property type="protein sequence ID" value="KDR10494.1"/>
    <property type="molecule type" value="Genomic_DNA"/>
</dbReference>
<dbReference type="eggNOG" id="ENOG502S1S4">
    <property type="taxonomic scope" value="Eukaryota"/>
</dbReference>
<sequence length="392" mass="44388">MINFRMLTYRPIVNVLRRRGTSSKTKAKEWKKPNYSRFSNPGIQRRLGILVHEDKAVTKPSDVDDTDDLDFMEVNKMHVLHESEEAEAKHMTQLKIVGRKYFKPEKGINLLTWSEKEQIRYLHDSDQDTWTVEKLAESFPASEMIIMKVLKSKWRPRDADRVLKHDLAVQKNWDMLWSGNLEVDPEMKVHLSQFTQRTVPASQRPDIAEMFEGAGNIPKPKQSEFGNIIASYQSLKCKDIPENDIGDTAVLQRSCDTSVVPEGGSFVLHGGKSYSQHGRTTLEKYRQSVLKAIKKGSDTSSDARLMVSRHSKCQDVPEAAEEASSDVTSTIDKDCPAGLNSSVSKTSPDLTADPPEWIQIPASKWQKGGTFKVGDCYYDDDGTFLYRVPGMK</sequence>